<keyword evidence="13" id="KW-1185">Reference proteome</keyword>
<dbReference type="eggNOG" id="KOG0534">
    <property type="taxonomic scope" value="Eukaryota"/>
</dbReference>
<dbReference type="InterPro" id="IPR008333">
    <property type="entry name" value="Cbr1-like_FAD-bd_dom"/>
</dbReference>
<dbReference type="AlphaFoldDB" id="A0A088RYD5"/>
<dbReference type="Gene3D" id="3.40.50.80">
    <property type="entry name" value="Nucleotide-binding domain of ferredoxin-NADP reductase (FNR) module"/>
    <property type="match status" value="1"/>
</dbReference>
<sequence length="338" mass="37548">MVKFLSFGVAAALGAAFHTYTSSQRLVAECAAKTDVFTTKFKPFVLGEVLNLAEDVAIFRFLLHDPSDTFDLVPCSTLQAHFKEGSNMVDQPMRFYTPITPNGTKGYFDLLVKKQRPGRFTEHLFSMDVGESLLFRVVQYKLMYRKNRWTDVGMICGGTGLCPILQFMNASLDTEGDSTKLSMLFANRSENKILLKGLLDEKAREHKDRLQIFYTVDSFDDPNMTSNPVYKKGTPLTVDVEKQPSTSPDGRKYFHGFRGYIDVPMLQATMPKPSPSTLLLVCGPDPMMVKVVGAAPMVLRAMSGGLAYQPSGAVLNNAADVSGFLGSLGYEKEMVYRF</sequence>
<dbReference type="Proteomes" id="UP000063063">
    <property type="component" value="Chromosome 32"/>
</dbReference>
<evidence type="ECO:0000256" key="4">
    <source>
        <dbReference type="ARBA" id="ARBA00022692"/>
    </source>
</evidence>
<dbReference type="KEGG" id="lpan:LPMP_322470"/>
<reference evidence="12 13" key="1">
    <citation type="journal article" date="2015" name="Sci. Rep.">
        <title>The genome of Leishmania panamensis: insights into genomics of the L. (Viannia) subgenus.</title>
        <authorList>
            <person name="Llanes A."/>
            <person name="Restrepo C.M."/>
            <person name="Vecchio G.D."/>
            <person name="Anguizola F.J."/>
            <person name="Lleonart R."/>
        </authorList>
    </citation>
    <scope>NUCLEOTIDE SEQUENCE [LARGE SCALE GENOMIC DNA]</scope>
    <source>
        <strain evidence="12 13">MHOM/PA/94/PSC-1</strain>
    </source>
</reference>
<keyword evidence="5 9" id="KW-0274">FAD</keyword>
<dbReference type="Pfam" id="PF00970">
    <property type="entry name" value="FAD_binding_6"/>
    <property type="match status" value="1"/>
</dbReference>
<dbReference type="Gene3D" id="2.40.30.10">
    <property type="entry name" value="Translation factors"/>
    <property type="match status" value="1"/>
</dbReference>
<feature type="chain" id="PRO_5001839173" evidence="10">
    <location>
        <begin position="24"/>
        <end position="338"/>
    </location>
</feature>
<feature type="binding site" evidence="9">
    <location>
        <position position="94"/>
    </location>
    <ligand>
        <name>FAD</name>
        <dbReference type="ChEBI" id="CHEBI:57692"/>
    </ligand>
</feature>
<feature type="signal peptide" evidence="10">
    <location>
        <begin position="1"/>
        <end position="23"/>
    </location>
</feature>
<dbReference type="EC" id="1.6.2.2" evidence="12"/>
<dbReference type="InterPro" id="IPR001834">
    <property type="entry name" value="CBR-like"/>
</dbReference>
<dbReference type="InterPro" id="IPR001433">
    <property type="entry name" value="OxRdtase_FAD/NAD-bd"/>
</dbReference>
<evidence type="ECO:0000256" key="2">
    <source>
        <dbReference type="ARBA" id="ARBA00004370"/>
    </source>
</evidence>
<dbReference type="InterPro" id="IPR017927">
    <property type="entry name" value="FAD-bd_FR_type"/>
</dbReference>
<dbReference type="InterPro" id="IPR017938">
    <property type="entry name" value="Riboflavin_synthase-like_b-brl"/>
</dbReference>
<evidence type="ECO:0000313" key="12">
    <source>
        <dbReference type="EMBL" id="AIO01133.1"/>
    </source>
</evidence>
<proteinExistence type="predicted"/>
<accession>A0A088RYD5</accession>
<keyword evidence="4" id="KW-0812">Transmembrane</keyword>
<keyword evidence="7 12" id="KW-0560">Oxidoreductase</keyword>
<dbReference type="InterPro" id="IPR039261">
    <property type="entry name" value="FNR_nucleotide-bd"/>
</dbReference>
<feature type="binding site" evidence="9">
    <location>
        <position position="111"/>
    </location>
    <ligand>
        <name>FAD</name>
        <dbReference type="ChEBI" id="CHEBI:57692"/>
    </ligand>
</feature>
<keyword evidence="10" id="KW-0732">Signal</keyword>
<dbReference type="PANTHER" id="PTHR19370">
    <property type="entry name" value="NADH-CYTOCHROME B5 REDUCTASE"/>
    <property type="match status" value="1"/>
</dbReference>
<evidence type="ECO:0000259" key="11">
    <source>
        <dbReference type="PROSITE" id="PS51384"/>
    </source>
</evidence>
<protein>
    <submittedName>
        <fullName evidence="12">Cytochrome-b5 reductase, putative</fullName>
        <ecNumber evidence="12">1.6.2.2</ecNumber>
    </submittedName>
</protein>
<organism evidence="12 13">
    <name type="scientific">Leishmania panamensis</name>
    <dbReference type="NCBI Taxonomy" id="5679"/>
    <lineage>
        <taxon>Eukaryota</taxon>
        <taxon>Discoba</taxon>
        <taxon>Euglenozoa</taxon>
        <taxon>Kinetoplastea</taxon>
        <taxon>Metakinetoplastina</taxon>
        <taxon>Trypanosomatida</taxon>
        <taxon>Trypanosomatidae</taxon>
        <taxon>Leishmaniinae</taxon>
        <taxon>Leishmania</taxon>
        <taxon>Leishmania guyanensis species complex</taxon>
    </lineage>
</organism>
<comment type="subcellular location">
    <subcellularLocation>
        <location evidence="2">Membrane</location>
    </subcellularLocation>
</comment>
<feature type="binding site" evidence="9">
    <location>
        <position position="96"/>
    </location>
    <ligand>
        <name>FAD</name>
        <dbReference type="ChEBI" id="CHEBI:57692"/>
    </ligand>
</feature>
<dbReference type="OrthoDB" id="432685at2759"/>
<evidence type="ECO:0000313" key="13">
    <source>
        <dbReference type="Proteomes" id="UP000063063"/>
    </source>
</evidence>
<keyword evidence="3 9" id="KW-0285">Flavoprotein</keyword>
<dbReference type="PANTHER" id="PTHR19370:SF79">
    <property type="entry name" value="NADH-CYTOCHROME B5 REDUCTASE"/>
    <property type="match status" value="1"/>
</dbReference>
<evidence type="ECO:0000256" key="7">
    <source>
        <dbReference type="ARBA" id="ARBA00023002"/>
    </source>
</evidence>
<dbReference type="PROSITE" id="PS51384">
    <property type="entry name" value="FAD_FR"/>
    <property type="match status" value="1"/>
</dbReference>
<feature type="domain" description="FAD-binding FR-type" evidence="11">
    <location>
        <begin position="39"/>
        <end position="146"/>
    </location>
</feature>
<dbReference type="PRINTS" id="PR00406">
    <property type="entry name" value="CYTB5RDTASE"/>
</dbReference>
<dbReference type="GeneID" id="22577988"/>
<evidence type="ECO:0000256" key="5">
    <source>
        <dbReference type="ARBA" id="ARBA00022827"/>
    </source>
</evidence>
<evidence type="ECO:0000256" key="10">
    <source>
        <dbReference type="SAM" id="SignalP"/>
    </source>
</evidence>
<evidence type="ECO:0000256" key="8">
    <source>
        <dbReference type="ARBA" id="ARBA00023136"/>
    </source>
</evidence>
<evidence type="ECO:0000256" key="9">
    <source>
        <dbReference type="PIRSR" id="PIRSR601834-1"/>
    </source>
</evidence>
<keyword evidence="6" id="KW-1133">Transmembrane helix</keyword>
<dbReference type="FunFam" id="2.40.30.10:FF:000069">
    <property type="entry name" value="NADH-cytochrome b5 reductase"/>
    <property type="match status" value="1"/>
</dbReference>
<dbReference type="SUPFAM" id="SSF52343">
    <property type="entry name" value="Ferredoxin reductase-like, C-terminal NADP-linked domain"/>
    <property type="match status" value="1"/>
</dbReference>
<keyword evidence="8" id="KW-0472">Membrane</keyword>
<evidence type="ECO:0000256" key="1">
    <source>
        <dbReference type="ARBA" id="ARBA00001974"/>
    </source>
</evidence>
<dbReference type="Pfam" id="PF00175">
    <property type="entry name" value="NAD_binding_1"/>
    <property type="match status" value="1"/>
</dbReference>
<dbReference type="VEuPathDB" id="TriTrypDB:LPMP_322470"/>
<dbReference type="VEuPathDB" id="TriTrypDB:LPAL13_320030800"/>
<name>A0A088RYD5_LEIPA</name>
<dbReference type="CDD" id="cd06183">
    <property type="entry name" value="cyt_b5_reduct_like"/>
    <property type="match status" value="1"/>
</dbReference>
<dbReference type="EMBL" id="CP009401">
    <property type="protein sequence ID" value="AIO01133.1"/>
    <property type="molecule type" value="Genomic_DNA"/>
</dbReference>
<dbReference type="GO" id="GO:0090524">
    <property type="term" value="F:cytochrome-b5 reductase activity, acting on NADH"/>
    <property type="evidence" value="ECO:0007669"/>
    <property type="project" value="UniProtKB-EC"/>
</dbReference>
<feature type="binding site" evidence="9">
    <location>
        <position position="113"/>
    </location>
    <ligand>
        <name>FAD</name>
        <dbReference type="ChEBI" id="CHEBI:57692"/>
    </ligand>
</feature>
<gene>
    <name evidence="12" type="ORF">LPMP_322470</name>
</gene>
<dbReference type="RefSeq" id="XP_010701933.1">
    <property type="nucleotide sequence ID" value="XM_010703631.1"/>
</dbReference>
<dbReference type="GO" id="GO:0016020">
    <property type="term" value="C:membrane"/>
    <property type="evidence" value="ECO:0007669"/>
    <property type="project" value="UniProtKB-SubCell"/>
</dbReference>
<evidence type="ECO:0000256" key="3">
    <source>
        <dbReference type="ARBA" id="ARBA00022630"/>
    </source>
</evidence>
<comment type="cofactor">
    <cofactor evidence="1 9">
        <name>FAD</name>
        <dbReference type="ChEBI" id="CHEBI:57692"/>
    </cofactor>
</comment>
<evidence type="ECO:0000256" key="6">
    <source>
        <dbReference type="ARBA" id="ARBA00022989"/>
    </source>
</evidence>
<dbReference type="SUPFAM" id="SSF63380">
    <property type="entry name" value="Riboflavin synthase domain-like"/>
    <property type="match status" value="1"/>
</dbReference>